<dbReference type="Proteomes" id="UP000017200">
    <property type="component" value="Unassembled WGS sequence"/>
</dbReference>
<dbReference type="InParanoid" id="U5H3N5"/>
<proteinExistence type="predicted"/>
<dbReference type="OrthoDB" id="10530990at2759"/>
<dbReference type="EMBL" id="GL541655">
    <property type="protein sequence ID" value="KDE07852.1"/>
    <property type="molecule type" value="Genomic_DNA"/>
</dbReference>
<accession>U5H3N5</accession>
<evidence type="ECO:0000313" key="2">
    <source>
        <dbReference type="EnsemblFungi" id="MVLG_01946T0"/>
    </source>
</evidence>
<name>U5H3N5_USTV1</name>
<dbReference type="EMBL" id="AEIJ01000189">
    <property type="status" value="NOT_ANNOTATED_CDS"/>
    <property type="molecule type" value="Genomic_DNA"/>
</dbReference>
<reference evidence="1 3" key="3">
    <citation type="journal article" date="2015" name="BMC Genomics">
        <title>Sex and parasites: genomic and transcriptomic analysis of Microbotryum lychnidis-dioicae, the biotrophic and plant-castrating anther smut fungus.</title>
        <authorList>
            <person name="Perlin M.H."/>
            <person name="Amselem J."/>
            <person name="Fontanillas E."/>
            <person name="Toh S.S."/>
            <person name="Chen Z."/>
            <person name="Goldberg J."/>
            <person name="Duplessis S."/>
            <person name="Henrissat B."/>
            <person name="Young S."/>
            <person name="Zeng Q."/>
            <person name="Aguileta G."/>
            <person name="Petit E."/>
            <person name="Badouin H."/>
            <person name="Andrews J."/>
            <person name="Razeeq D."/>
            <person name="Gabaldon T."/>
            <person name="Quesneville H."/>
            <person name="Giraud T."/>
            <person name="Hood M.E."/>
            <person name="Schultz D.J."/>
            <person name="Cuomo C.A."/>
        </authorList>
    </citation>
    <scope>NUCLEOTIDE SEQUENCE [LARGE SCALE GENOMIC DNA]</scope>
    <source>
        <strain evidence="3">p1A1 Lamole</strain>
        <strain evidence="1">P1A1 Lamole</strain>
    </source>
</reference>
<reference evidence="1" key="2">
    <citation type="submission" date="2010-11" db="EMBL/GenBank/DDBJ databases">
        <authorList>
            <consortium name="The Broad Institute Genome Sequencing Platform"/>
            <person name="Earl A."/>
            <person name="Ward D."/>
            <person name="Feldgarden M."/>
            <person name="Gevers D."/>
            <person name="Butler R."/>
            <person name="Young S.K."/>
            <person name="Zeng Q."/>
            <person name="Gargeya S."/>
            <person name="Fitzgerald M."/>
            <person name="Haas B."/>
            <person name="Abouelleil A."/>
            <person name="Alvarado L."/>
            <person name="Arachchi H.M."/>
            <person name="Berlin A."/>
            <person name="Brown A."/>
            <person name="Chapman S.B."/>
            <person name="Chen Z."/>
            <person name="Dunbar C."/>
            <person name="Freedman E."/>
            <person name="Gearin G."/>
            <person name="Gellesch M."/>
            <person name="Goldberg J."/>
            <person name="Griggs A."/>
            <person name="Gujja S."/>
            <person name="Heilman E."/>
            <person name="Heiman D."/>
            <person name="Howarth C."/>
            <person name="Larson L."/>
            <person name="Lui A."/>
            <person name="MacDonald P.J.P."/>
            <person name="Mehta T."/>
            <person name="Montmayeur A."/>
            <person name="Murphy C."/>
            <person name="Neiman D."/>
            <person name="Pearson M."/>
            <person name="Priest M."/>
            <person name="Roberts A."/>
            <person name="Saif S."/>
            <person name="Shea T."/>
            <person name="Shenoy N."/>
            <person name="Sisk P."/>
            <person name="Stolte C."/>
            <person name="Sykes S."/>
            <person name="White J."/>
            <person name="Yandava C."/>
            <person name="Wortman J."/>
            <person name="Nusbaum C."/>
            <person name="Birren B."/>
        </authorList>
    </citation>
    <scope>NUCLEOTIDE SEQUENCE</scope>
    <source>
        <strain evidence="1">P1A1 Lamole</strain>
    </source>
</reference>
<dbReference type="EnsemblFungi" id="MVLG_01946T0">
    <property type="protein sequence ID" value="MVLG_01946T0"/>
    <property type="gene ID" value="MVLG_01946"/>
</dbReference>
<reference evidence="3" key="1">
    <citation type="submission" date="2010-11" db="EMBL/GenBank/DDBJ databases">
        <title>The genome sequence of Microbotryum violaceum strain p1A1 Lamole.</title>
        <authorList>
            <person name="Cuomo C."/>
            <person name="Perlin M."/>
            <person name="Young S.K."/>
            <person name="Zeng Q."/>
            <person name="Gargeya S."/>
            <person name="Alvarado L."/>
            <person name="Berlin A."/>
            <person name="Chapman S.B."/>
            <person name="Chen Z."/>
            <person name="Freedman E."/>
            <person name="Gellesch M."/>
            <person name="Goldberg J."/>
            <person name="Griggs A."/>
            <person name="Gujja S."/>
            <person name="Heilman E."/>
            <person name="Heiman D."/>
            <person name="Howarth C."/>
            <person name="Mehta T."/>
            <person name="Neiman D."/>
            <person name="Pearson M."/>
            <person name="Roberts A."/>
            <person name="Saif S."/>
            <person name="Shea T."/>
            <person name="Shenoy N."/>
            <person name="Sisk P."/>
            <person name="Stolte C."/>
            <person name="Sykes S."/>
            <person name="White J."/>
            <person name="Yandava C."/>
            <person name="Haas B."/>
            <person name="Nusbaum C."/>
            <person name="Birren B."/>
        </authorList>
    </citation>
    <scope>NUCLEOTIDE SEQUENCE [LARGE SCALE GENOMIC DNA]</scope>
    <source>
        <strain evidence="3">p1A1 Lamole</strain>
    </source>
</reference>
<evidence type="ECO:0000313" key="3">
    <source>
        <dbReference type="Proteomes" id="UP000017200"/>
    </source>
</evidence>
<dbReference type="HOGENOM" id="CLU_1662125_0_0_1"/>
<sequence>MSSASEPDSHNGAGNRLYLNLKDTKGHKSWASKAYLNLRGDALWDLVIHSVDSLVADYRSTLVSANTTASVAPVEPASPALAGSGGRSGSAPSADVLPTLTSVQIADKVAAFRDKANRRNELACKFLANALSEEQMGHCEHLDSAKDIWDTLKGIHSLG</sequence>
<dbReference type="STRING" id="683840.U5H3N5"/>
<dbReference type="AlphaFoldDB" id="U5H3N5"/>
<organism evidence="1">
    <name type="scientific">Microbotryum lychnidis-dioicae (strain p1A1 Lamole / MvSl-1064)</name>
    <name type="common">Anther smut fungus</name>
    <dbReference type="NCBI Taxonomy" id="683840"/>
    <lineage>
        <taxon>Eukaryota</taxon>
        <taxon>Fungi</taxon>
        <taxon>Dikarya</taxon>
        <taxon>Basidiomycota</taxon>
        <taxon>Pucciniomycotina</taxon>
        <taxon>Microbotryomycetes</taxon>
        <taxon>Microbotryales</taxon>
        <taxon>Microbotryaceae</taxon>
        <taxon>Microbotryum</taxon>
    </lineage>
</organism>
<reference evidence="2" key="4">
    <citation type="submission" date="2015-06" db="UniProtKB">
        <authorList>
            <consortium name="EnsemblFungi"/>
        </authorList>
    </citation>
    <scope>IDENTIFICATION</scope>
</reference>
<evidence type="ECO:0000313" key="1">
    <source>
        <dbReference type="EMBL" id="KDE07852.1"/>
    </source>
</evidence>
<keyword evidence="3" id="KW-1185">Reference proteome</keyword>
<protein>
    <submittedName>
        <fullName evidence="1 2">Uncharacterized protein</fullName>
    </submittedName>
</protein>
<gene>
    <name evidence="1" type="ORF">MVLG_01946</name>
</gene>